<dbReference type="EMBL" id="JAKELL010000061">
    <property type="protein sequence ID" value="KAH8985681.1"/>
    <property type="molecule type" value="Genomic_DNA"/>
</dbReference>
<feature type="compositionally biased region" description="Basic and acidic residues" evidence="2">
    <location>
        <begin position="240"/>
        <end position="251"/>
    </location>
</feature>
<feature type="region of interest" description="Disordered" evidence="2">
    <location>
        <begin position="238"/>
        <end position="257"/>
    </location>
</feature>
<comment type="caution">
    <text evidence="3">The sequence shown here is derived from an EMBL/GenBank/DDBJ whole genome shotgun (WGS) entry which is preliminary data.</text>
</comment>
<evidence type="ECO:0000313" key="3">
    <source>
        <dbReference type="EMBL" id="KAH8985681.1"/>
    </source>
</evidence>
<feature type="coiled-coil region" evidence="1">
    <location>
        <begin position="171"/>
        <end position="198"/>
    </location>
</feature>
<protein>
    <submittedName>
        <fullName evidence="3">Uncharacterized protein</fullName>
    </submittedName>
</protein>
<keyword evidence="1" id="KW-0175">Coiled coil</keyword>
<name>A0AAD4LCA0_9AGAM</name>
<sequence length="325" mass="35681">MSFPAEAPSVRPPGIKLGVFAGGGPFPRLAAPGIVVGDPAQLSSRDPSYMHIGLTHVLIRTTVNPFTRTPTATPGAGVEGIAPLVFGEQQSLREVVELLVRVRSEHPHGQVLVGEPFVATAYLMAIEGRDLYGTWRLVTGEALARAVFRQVHGVLGQFARDVEEEGKRLAREEELIELRRQKLQLQQAEQRAAQEEEQQPPLIIHPKTIVPCGASDQADRGLSMARCCEDTIANASEVNSGEKQRRLHSDPESSVMRRPGRCHAFITDTDYNAKSLREQNMTQIPNGTHVYSTVVDVGQLDSMGLVTEKYVNEGISIRRFGEGYE</sequence>
<evidence type="ECO:0000313" key="4">
    <source>
        <dbReference type="Proteomes" id="UP001201163"/>
    </source>
</evidence>
<organism evidence="3 4">
    <name type="scientific">Lactarius akahatsu</name>
    <dbReference type="NCBI Taxonomy" id="416441"/>
    <lineage>
        <taxon>Eukaryota</taxon>
        <taxon>Fungi</taxon>
        <taxon>Dikarya</taxon>
        <taxon>Basidiomycota</taxon>
        <taxon>Agaricomycotina</taxon>
        <taxon>Agaricomycetes</taxon>
        <taxon>Russulales</taxon>
        <taxon>Russulaceae</taxon>
        <taxon>Lactarius</taxon>
    </lineage>
</organism>
<evidence type="ECO:0000256" key="1">
    <source>
        <dbReference type="SAM" id="Coils"/>
    </source>
</evidence>
<proteinExistence type="predicted"/>
<keyword evidence="4" id="KW-1185">Reference proteome</keyword>
<evidence type="ECO:0000256" key="2">
    <source>
        <dbReference type="SAM" id="MobiDB-lite"/>
    </source>
</evidence>
<reference evidence="3" key="1">
    <citation type="submission" date="2022-01" db="EMBL/GenBank/DDBJ databases">
        <title>Comparative genomics reveals a dynamic genome evolution in the ectomycorrhizal milk-cap (Lactarius) mushrooms.</title>
        <authorList>
            <consortium name="DOE Joint Genome Institute"/>
            <person name="Lebreton A."/>
            <person name="Tang N."/>
            <person name="Kuo A."/>
            <person name="LaButti K."/>
            <person name="Drula E."/>
            <person name="Barry K."/>
            <person name="Clum A."/>
            <person name="Lipzen A."/>
            <person name="Mousain D."/>
            <person name="Ng V."/>
            <person name="Wang R."/>
            <person name="Wang X."/>
            <person name="Dai Y."/>
            <person name="Henrissat B."/>
            <person name="Grigoriev I.V."/>
            <person name="Guerin-Laguette A."/>
            <person name="Yu F."/>
            <person name="Martin F.M."/>
        </authorList>
    </citation>
    <scope>NUCLEOTIDE SEQUENCE</scope>
    <source>
        <strain evidence="3">QP</strain>
    </source>
</reference>
<accession>A0AAD4LCA0</accession>
<gene>
    <name evidence="3" type="ORF">EDB92DRAFT_1818549</name>
</gene>
<dbReference type="AlphaFoldDB" id="A0AAD4LCA0"/>
<dbReference type="Proteomes" id="UP001201163">
    <property type="component" value="Unassembled WGS sequence"/>
</dbReference>